<dbReference type="PANTHER" id="PTHR47019">
    <property type="entry name" value="LIPID II FLIPPASE MURJ"/>
    <property type="match status" value="1"/>
</dbReference>
<gene>
    <name evidence="11" type="ORF">P8609_01605</name>
</gene>
<evidence type="ECO:0000256" key="1">
    <source>
        <dbReference type="ARBA" id="ARBA00004651"/>
    </source>
</evidence>
<proteinExistence type="inferred from homology"/>
<feature type="transmembrane region" description="Helical" evidence="10">
    <location>
        <begin position="155"/>
        <end position="175"/>
    </location>
</feature>
<keyword evidence="4" id="KW-0133">Cell shape</keyword>
<name>A0ABU1C970_9GAMM</name>
<evidence type="ECO:0000256" key="8">
    <source>
        <dbReference type="ARBA" id="ARBA00060041"/>
    </source>
</evidence>
<evidence type="ECO:0000313" key="12">
    <source>
        <dbReference type="Proteomes" id="UP001233535"/>
    </source>
</evidence>
<dbReference type="EMBL" id="JARUHG010000001">
    <property type="protein sequence ID" value="MDR0181665.1"/>
    <property type="molecule type" value="Genomic_DNA"/>
</dbReference>
<organism evidence="11 12">
    <name type="scientific">Lysobacter arvi</name>
    <dbReference type="NCBI Taxonomy" id="3038776"/>
    <lineage>
        <taxon>Bacteria</taxon>
        <taxon>Pseudomonadati</taxon>
        <taxon>Pseudomonadota</taxon>
        <taxon>Gammaproteobacteria</taxon>
        <taxon>Lysobacterales</taxon>
        <taxon>Lysobacteraceae</taxon>
        <taxon>Lysobacter</taxon>
    </lineage>
</organism>
<evidence type="ECO:0000256" key="3">
    <source>
        <dbReference type="ARBA" id="ARBA00022692"/>
    </source>
</evidence>
<comment type="subcellular location">
    <subcellularLocation>
        <location evidence="1">Cell membrane</location>
        <topology evidence="1">Multi-pass membrane protein</topology>
    </subcellularLocation>
</comment>
<feature type="transmembrane region" description="Helical" evidence="10">
    <location>
        <begin position="401"/>
        <end position="423"/>
    </location>
</feature>
<evidence type="ECO:0000256" key="2">
    <source>
        <dbReference type="ARBA" id="ARBA00022475"/>
    </source>
</evidence>
<comment type="function">
    <text evidence="8">Involved in peptidoglycan biosynthesis. Transports lipid-linked peptidoglycan precursors from the inner to the outer leaflet of the cytoplasmic membrane.</text>
</comment>
<dbReference type="InterPro" id="IPR004268">
    <property type="entry name" value="MurJ"/>
</dbReference>
<reference evidence="11 12" key="1">
    <citation type="submission" date="2023-04" db="EMBL/GenBank/DDBJ databases">
        <title>Lysobacter sp. strain UC isolated from soil sample.</title>
        <authorList>
            <person name="Choksket S."/>
            <person name="Harshvardhan F."/>
            <person name="Rana R."/>
            <person name="Patil P.B."/>
            <person name="Korpole S."/>
        </authorList>
    </citation>
    <scope>NUCLEOTIDE SEQUENCE [LARGE SCALE GENOMIC DNA]</scope>
    <source>
        <strain evidence="11 12">UC</strain>
    </source>
</reference>
<evidence type="ECO:0000256" key="4">
    <source>
        <dbReference type="ARBA" id="ARBA00022960"/>
    </source>
</evidence>
<accession>A0ABU1C970</accession>
<keyword evidence="12" id="KW-1185">Reference proteome</keyword>
<feature type="transmembrane region" description="Helical" evidence="10">
    <location>
        <begin position="375"/>
        <end position="395"/>
    </location>
</feature>
<dbReference type="PANTHER" id="PTHR47019:SF1">
    <property type="entry name" value="LIPID II FLIPPASE MURJ"/>
    <property type="match status" value="1"/>
</dbReference>
<keyword evidence="3 10" id="KW-0812">Transmembrane</keyword>
<dbReference type="Pfam" id="PF03023">
    <property type="entry name" value="MurJ"/>
    <property type="match status" value="1"/>
</dbReference>
<sequence>MSRSIVSIAAGNLASKALGVLREVLFAAWFGTGEVAAAFRICQTAFLLPTHALIGDSLGPGLLPLYRGMRAEGRGGDGVLLLIASTYAVVFSLVCGAVLYSLSHLIVIWIAPGSAGDIARMAAAMLRTLSIALPFYVLGYLLGYVEAAHGRFGAIAWRPLAFNFGSILGAAIAVATGVDSWVAIGLVIGHVLFFAWTVVQIRRLGQVFPESMPSWNALLVVSGRFFRNVAPLLPLPLLSQANVIVERIVSSRLGEGVIPSVDYARFVAETAIQLIAVPIGIKTMSLSGGDDSKEAGAHVRMAAALVMMMAIPVGAFVFQNASEIVEVLFARGKFDQAAVQTTSAMLRWFGGSLGAAVVGYYFVRALNAQLRNKSALCLIGIAVGVNVLINVFAWSQFGAQVIGLGSAAYAAVLMVGGLTLLRLWQCTARLLAWLMLGCVGTVLMCSFVPAMNPLARLSVNALVFGAFWIAFVFAVPEMRRVVEPVLSRIRLPGRSS</sequence>
<protein>
    <submittedName>
        <fullName evidence="11">Lipid II flippase MurJ</fullName>
    </submittedName>
</protein>
<feature type="transmembrane region" description="Helical" evidence="10">
    <location>
        <begin position="124"/>
        <end position="143"/>
    </location>
</feature>
<feature type="transmembrane region" description="Helical" evidence="10">
    <location>
        <begin position="345"/>
        <end position="363"/>
    </location>
</feature>
<evidence type="ECO:0000256" key="5">
    <source>
        <dbReference type="ARBA" id="ARBA00022984"/>
    </source>
</evidence>
<feature type="transmembrane region" description="Helical" evidence="10">
    <location>
        <begin position="181"/>
        <end position="199"/>
    </location>
</feature>
<evidence type="ECO:0000256" key="6">
    <source>
        <dbReference type="ARBA" id="ARBA00022989"/>
    </source>
</evidence>
<keyword evidence="2" id="KW-1003">Cell membrane</keyword>
<feature type="transmembrane region" description="Helical" evidence="10">
    <location>
        <begin position="457"/>
        <end position="475"/>
    </location>
</feature>
<keyword evidence="7 10" id="KW-0472">Membrane</keyword>
<dbReference type="Proteomes" id="UP001233535">
    <property type="component" value="Unassembled WGS sequence"/>
</dbReference>
<comment type="similarity">
    <text evidence="9">Belongs to the MurJ/MviN family.</text>
</comment>
<feature type="transmembrane region" description="Helical" evidence="10">
    <location>
        <begin position="302"/>
        <end position="325"/>
    </location>
</feature>
<evidence type="ECO:0000256" key="7">
    <source>
        <dbReference type="ARBA" id="ARBA00023136"/>
    </source>
</evidence>
<evidence type="ECO:0000256" key="10">
    <source>
        <dbReference type="SAM" id="Phobius"/>
    </source>
</evidence>
<keyword evidence="5" id="KW-0573">Peptidoglycan synthesis</keyword>
<evidence type="ECO:0000256" key="9">
    <source>
        <dbReference type="ARBA" id="ARBA00061532"/>
    </source>
</evidence>
<feature type="transmembrane region" description="Helical" evidence="10">
    <location>
        <begin position="79"/>
        <end position="112"/>
    </location>
</feature>
<keyword evidence="6 10" id="KW-1133">Transmembrane helix</keyword>
<feature type="transmembrane region" description="Helical" evidence="10">
    <location>
        <begin position="430"/>
        <end position="451"/>
    </location>
</feature>
<dbReference type="InterPro" id="IPR051050">
    <property type="entry name" value="Lipid_II_flippase_MurJ/MviN"/>
</dbReference>
<dbReference type="RefSeq" id="WP_309260845.1">
    <property type="nucleotide sequence ID" value="NZ_JARUHG010000001.1"/>
</dbReference>
<evidence type="ECO:0000313" key="11">
    <source>
        <dbReference type="EMBL" id="MDR0181665.1"/>
    </source>
</evidence>
<comment type="caution">
    <text evidence="11">The sequence shown here is derived from an EMBL/GenBank/DDBJ whole genome shotgun (WGS) entry which is preliminary data.</text>
</comment>